<dbReference type="InterPro" id="IPR036412">
    <property type="entry name" value="HAD-like_sf"/>
</dbReference>
<sequence>MKNFKFAIFDLDGTLLESMEAWNNLGRDFLSSKGIKIPDNLNDIIKLMTLREAAEYFQTAFKINLSADEILIEMSIIMEAKYKNELELKPYVKEYLTILKNNNVKMCIASATPLYMIDAALRRLNIIDFFEFISSCDEVGVGKNQPDIFYYAAKKLKAEPSEIAVYEDADFALITAKEANFYTIGVYDKGFHDKRKNIELICDMYIESFKELL</sequence>
<evidence type="ECO:0000313" key="2">
    <source>
        <dbReference type="Proteomes" id="UP000611629"/>
    </source>
</evidence>
<dbReference type="NCBIfam" id="TIGR01549">
    <property type="entry name" value="HAD-SF-IA-v1"/>
    <property type="match status" value="1"/>
</dbReference>
<dbReference type="InterPro" id="IPR023214">
    <property type="entry name" value="HAD_sf"/>
</dbReference>
<dbReference type="SFLD" id="SFLDG01129">
    <property type="entry name" value="C1.5:_HAD__Beta-PGM__Phosphata"/>
    <property type="match status" value="1"/>
</dbReference>
<dbReference type="SFLD" id="SFLDS00003">
    <property type="entry name" value="Haloacid_Dehalogenase"/>
    <property type="match status" value="1"/>
</dbReference>
<dbReference type="GO" id="GO:0016791">
    <property type="term" value="F:phosphatase activity"/>
    <property type="evidence" value="ECO:0007669"/>
    <property type="project" value="TreeGrafter"/>
</dbReference>
<reference evidence="1" key="1">
    <citation type="submission" date="2020-07" db="EMBL/GenBank/DDBJ databases">
        <title>Genomic analysis of a strain of Sedimentibacter Hydroxybenzoicus DSM7310.</title>
        <authorList>
            <person name="Ma S."/>
        </authorList>
    </citation>
    <scope>NUCLEOTIDE SEQUENCE</scope>
    <source>
        <strain evidence="1">DSM 7310</strain>
    </source>
</reference>
<organism evidence="1 2">
    <name type="scientific">Sedimentibacter hydroxybenzoicus DSM 7310</name>
    <dbReference type="NCBI Taxonomy" id="1123245"/>
    <lineage>
        <taxon>Bacteria</taxon>
        <taxon>Bacillati</taxon>
        <taxon>Bacillota</taxon>
        <taxon>Tissierellia</taxon>
        <taxon>Sedimentibacter</taxon>
    </lineage>
</organism>
<evidence type="ECO:0000313" key="1">
    <source>
        <dbReference type="EMBL" id="NYB74400.1"/>
    </source>
</evidence>
<dbReference type="SUPFAM" id="SSF56784">
    <property type="entry name" value="HAD-like"/>
    <property type="match status" value="1"/>
</dbReference>
<comment type="caution">
    <text evidence="1">The sequence shown here is derived from an EMBL/GenBank/DDBJ whole genome shotgun (WGS) entry which is preliminary data.</text>
</comment>
<dbReference type="InterPro" id="IPR023198">
    <property type="entry name" value="PGP-like_dom2"/>
</dbReference>
<dbReference type="PANTHER" id="PTHR18901">
    <property type="entry name" value="2-DEOXYGLUCOSE-6-PHOSPHATE PHOSPHATASE 2"/>
    <property type="match status" value="1"/>
</dbReference>
<keyword evidence="2" id="KW-1185">Reference proteome</keyword>
<dbReference type="EMBL" id="JACBNQ010000009">
    <property type="protein sequence ID" value="NYB74400.1"/>
    <property type="molecule type" value="Genomic_DNA"/>
</dbReference>
<dbReference type="AlphaFoldDB" id="A0A974BJH1"/>
<accession>A0A974BJH1</accession>
<dbReference type="RefSeq" id="WP_179238096.1">
    <property type="nucleotide sequence ID" value="NZ_JACBNQ010000009.1"/>
</dbReference>
<dbReference type="Gene3D" id="1.10.150.240">
    <property type="entry name" value="Putative phosphatase, domain 2"/>
    <property type="match status" value="1"/>
</dbReference>
<protein>
    <submittedName>
        <fullName evidence="1">HAD family phosphatase</fullName>
    </submittedName>
</protein>
<dbReference type="Gene3D" id="3.40.50.1000">
    <property type="entry name" value="HAD superfamily/HAD-like"/>
    <property type="match status" value="1"/>
</dbReference>
<gene>
    <name evidence="1" type="ORF">HZF24_09665</name>
</gene>
<dbReference type="Pfam" id="PF00702">
    <property type="entry name" value="Hydrolase"/>
    <property type="match status" value="1"/>
</dbReference>
<dbReference type="InterPro" id="IPR006439">
    <property type="entry name" value="HAD-SF_hydro_IA"/>
</dbReference>
<proteinExistence type="predicted"/>
<name>A0A974BJH1_SEDHY</name>
<dbReference type="Proteomes" id="UP000611629">
    <property type="component" value="Unassembled WGS sequence"/>
</dbReference>
<dbReference type="PANTHER" id="PTHR18901:SF38">
    <property type="entry name" value="PSEUDOURIDINE-5'-PHOSPHATASE"/>
    <property type="match status" value="1"/>
</dbReference>
<dbReference type="CDD" id="cd07505">
    <property type="entry name" value="HAD_BPGM-like"/>
    <property type="match status" value="1"/>
</dbReference>